<dbReference type="SUPFAM" id="SSF55729">
    <property type="entry name" value="Acyl-CoA N-acyltransferases (Nat)"/>
    <property type="match status" value="1"/>
</dbReference>
<proteinExistence type="predicted"/>
<dbReference type="PANTHER" id="PTHR43072:SF23">
    <property type="entry name" value="UPF0039 PROTEIN C11D3.02C"/>
    <property type="match status" value="1"/>
</dbReference>
<gene>
    <name evidence="4" type="ORF">A5886_001149</name>
</gene>
<dbReference type="Proteomes" id="UP000195043">
    <property type="component" value="Unassembled WGS sequence"/>
</dbReference>
<reference evidence="4 5" key="1">
    <citation type="submission" date="2017-05" db="EMBL/GenBank/DDBJ databases">
        <title>The Genome Sequence of Enterococcus sp. 8G7_MSG3316.</title>
        <authorList>
            <consortium name="The Broad Institute Genomics Platform"/>
            <consortium name="The Broad Institute Genomic Center for Infectious Diseases"/>
            <person name="Earl A."/>
            <person name="Manson A."/>
            <person name="Schwartman J."/>
            <person name="Gilmore M."/>
            <person name="Abouelleil A."/>
            <person name="Cao P."/>
            <person name="Chapman S."/>
            <person name="Cusick C."/>
            <person name="Shea T."/>
            <person name="Young S."/>
            <person name="Neafsey D."/>
            <person name="Nusbaum C."/>
            <person name="Birren B."/>
        </authorList>
    </citation>
    <scope>NUCLEOTIDE SEQUENCE [LARGE SCALE GENOMIC DNA]</scope>
    <source>
        <strain evidence="4 5">8G7_MSG3316</strain>
    </source>
</reference>
<accession>A0A242A537</accession>
<evidence type="ECO:0000259" key="3">
    <source>
        <dbReference type="PROSITE" id="PS51186"/>
    </source>
</evidence>
<evidence type="ECO:0000313" key="4">
    <source>
        <dbReference type="EMBL" id="OTN76072.1"/>
    </source>
</evidence>
<dbReference type="GO" id="GO:0016747">
    <property type="term" value="F:acyltransferase activity, transferring groups other than amino-acyl groups"/>
    <property type="evidence" value="ECO:0007669"/>
    <property type="project" value="InterPro"/>
</dbReference>
<dbReference type="PANTHER" id="PTHR43072">
    <property type="entry name" value="N-ACETYLTRANSFERASE"/>
    <property type="match status" value="1"/>
</dbReference>
<evidence type="ECO:0000256" key="2">
    <source>
        <dbReference type="ARBA" id="ARBA00023315"/>
    </source>
</evidence>
<dbReference type="STRING" id="1834191.A5886_001149"/>
<dbReference type="EMBL" id="NGKU01000001">
    <property type="protein sequence ID" value="OTN76072.1"/>
    <property type="molecule type" value="Genomic_DNA"/>
</dbReference>
<keyword evidence="1" id="KW-0808">Transferase</keyword>
<keyword evidence="5" id="KW-1185">Reference proteome</keyword>
<evidence type="ECO:0000256" key="1">
    <source>
        <dbReference type="ARBA" id="ARBA00022679"/>
    </source>
</evidence>
<protein>
    <recommendedName>
        <fullName evidence="3">N-acetyltransferase domain-containing protein</fullName>
    </recommendedName>
</protein>
<dbReference type="RefSeq" id="WP_086274066.1">
    <property type="nucleotide sequence ID" value="NZ_NGKU01000001.1"/>
</dbReference>
<organism evidence="4 5">
    <name type="scientific">Candidatus Enterococcus testudinis</name>
    <dbReference type="NCBI Taxonomy" id="1834191"/>
    <lineage>
        <taxon>Bacteria</taxon>
        <taxon>Bacillati</taxon>
        <taxon>Bacillota</taxon>
        <taxon>Bacilli</taxon>
        <taxon>Lactobacillales</taxon>
        <taxon>Enterococcaceae</taxon>
        <taxon>Enterococcus</taxon>
    </lineage>
</organism>
<sequence>MQIRFATTADAPAVLAIYSHYVLHTPITFETDIPTIEAFSERIRSISSRYPYLVAEESGRILGYAYATAYKERAAYDWTVEVTVYLDQSTQAKGIGTALYDALEKILKEQHIVNLTACITGGNQQSEGFHHKRGYQRVADFKKVGYKFGQWHDVIWMQKELQTFNDDVPPFRPITELSGHP</sequence>
<keyword evidence="2" id="KW-0012">Acyltransferase</keyword>
<dbReference type="OrthoDB" id="9798006at2"/>
<name>A0A242A537_9ENTE</name>
<comment type="caution">
    <text evidence="4">The sequence shown here is derived from an EMBL/GenBank/DDBJ whole genome shotgun (WGS) entry which is preliminary data.</text>
</comment>
<feature type="domain" description="N-acetyltransferase" evidence="3">
    <location>
        <begin position="1"/>
        <end position="162"/>
    </location>
</feature>
<dbReference type="PROSITE" id="PS51186">
    <property type="entry name" value="GNAT"/>
    <property type="match status" value="1"/>
</dbReference>
<dbReference type="Gene3D" id="3.40.630.30">
    <property type="match status" value="1"/>
</dbReference>
<dbReference type="Pfam" id="PF13420">
    <property type="entry name" value="Acetyltransf_4"/>
    <property type="match status" value="1"/>
</dbReference>
<dbReference type="CDD" id="cd04301">
    <property type="entry name" value="NAT_SF"/>
    <property type="match status" value="1"/>
</dbReference>
<dbReference type="InterPro" id="IPR000182">
    <property type="entry name" value="GNAT_dom"/>
</dbReference>
<dbReference type="AlphaFoldDB" id="A0A242A537"/>
<evidence type="ECO:0000313" key="5">
    <source>
        <dbReference type="Proteomes" id="UP000195043"/>
    </source>
</evidence>
<dbReference type="InterPro" id="IPR016181">
    <property type="entry name" value="Acyl_CoA_acyltransferase"/>
</dbReference>